<accession>A0ABW7KD51</accession>
<evidence type="ECO:0000313" key="5">
    <source>
        <dbReference type="Proteomes" id="UP001609219"/>
    </source>
</evidence>
<dbReference type="EMBL" id="JBIMSN010000102">
    <property type="protein sequence ID" value="MFH5231195.1"/>
    <property type="molecule type" value="Genomic_DNA"/>
</dbReference>
<name>A0ABW7KD51_9NOCA</name>
<dbReference type="Proteomes" id="UP001609219">
    <property type="component" value="Unassembled WGS sequence"/>
</dbReference>
<protein>
    <submittedName>
        <fullName evidence="2">Uncharacterized protein</fullName>
    </submittedName>
</protein>
<evidence type="ECO:0000313" key="3">
    <source>
        <dbReference type="EMBL" id="MFH5244338.1"/>
    </source>
</evidence>
<evidence type="ECO:0000313" key="4">
    <source>
        <dbReference type="Proteomes" id="UP001609176"/>
    </source>
</evidence>
<organism evidence="2 5">
    <name type="scientific">Antrihabitans spumae</name>
    <dbReference type="NCBI Taxonomy" id="3373370"/>
    <lineage>
        <taxon>Bacteria</taxon>
        <taxon>Bacillati</taxon>
        <taxon>Actinomycetota</taxon>
        <taxon>Actinomycetes</taxon>
        <taxon>Mycobacteriales</taxon>
        <taxon>Nocardiaceae</taxon>
        <taxon>Antrihabitans</taxon>
    </lineage>
</organism>
<dbReference type="EMBL" id="JBIMSP010000040">
    <property type="protein sequence ID" value="MFH5244338.1"/>
    <property type="molecule type" value="Genomic_DNA"/>
</dbReference>
<gene>
    <name evidence="3" type="ORF">ACHIPV_21035</name>
    <name evidence="2" type="ORF">ACHIRB_21890</name>
</gene>
<proteinExistence type="predicted"/>
<keyword evidence="5" id="KW-1185">Reference proteome</keyword>
<reference evidence="4 5" key="1">
    <citation type="submission" date="2024-10" db="EMBL/GenBank/DDBJ databases">
        <authorList>
            <person name="Riesco R."/>
        </authorList>
    </citation>
    <scope>NUCLEOTIDE SEQUENCE [LARGE SCALE GENOMIC DNA]</scope>
    <source>
        <strain evidence="3 4">NCIMB 15448</strain>
        <strain evidence="2 5">NCIMB 15450</strain>
    </source>
</reference>
<feature type="compositionally biased region" description="Low complexity" evidence="1">
    <location>
        <begin position="13"/>
        <end position="29"/>
    </location>
</feature>
<sequence length="81" mass="7979">MSPGRRDGREEYGQAGRAAAGSAGAATAAVDEVETPAAEPGAEDVAADSDAVRDLCDAALSTECAPTVPMAPTVAAGRYPS</sequence>
<evidence type="ECO:0000256" key="1">
    <source>
        <dbReference type="SAM" id="MobiDB-lite"/>
    </source>
</evidence>
<dbReference type="Proteomes" id="UP001609176">
    <property type="component" value="Unassembled WGS sequence"/>
</dbReference>
<feature type="compositionally biased region" description="Basic and acidic residues" evidence="1">
    <location>
        <begin position="1"/>
        <end position="12"/>
    </location>
</feature>
<evidence type="ECO:0000313" key="2">
    <source>
        <dbReference type="EMBL" id="MFH5231195.1"/>
    </source>
</evidence>
<dbReference type="RefSeq" id="WP_395125633.1">
    <property type="nucleotide sequence ID" value="NZ_JBIMSN010000102.1"/>
</dbReference>
<feature type="region of interest" description="Disordered" evidence="1">
    <location>
        <begin position="1"/>
        <end position="49"/>
    </location>
</feature>
<comment type="caution">
    <text evidence="2">The sequence shown here is derived from an EMBL/GenBank/DDBJ whole genome shotgun (WGS) entry which is preliminary data.</text>
</comment>